<name>A0ABS1JED5_9BACL</name>
<evidence type="ECO:0000313" key="3">
    <source>
        <dbReference type="Proteomes" id="UP000602284"/>
    </source>
</evidence>
<organism evidence="2 3">
    <name type="scientific">Tumebacillus amylolyticus</name>
    <dbReference type="NCBI Taxonomy" id="2801339"/>
    <lineage>
        <taxon>Bacteria</taxon>
        <taxon>Bacillati</taxon>
        <taxon>Bacillota</taxon>
        <taxon>Bacilli</taxon>
        <taxon>Bacillales</taxon>
        <taxon>Alicyclobacillaceae</taxon>
        <taxon>Tumebacillus</taxon>
    </lineage>
</organism>
<dbReference type="Proteomes" id="UP000602284">
    <property type="component" value="Unassembled WGS sequence"/>
</dbReference>
<dbReference type="InterPro" id="IPR025453">
    <property type="entry name" value="DUF4309"/>
</dbReference>
<keyword evidence="1" id="KW-0472">Membrane</keyword>
<evidence type="ECO:0000313" key="2">
    <source>
        <dbReference type="EMBL" id="MBL0388645.1"/>
    </source>
</evidence>
<dbReference type="RefSeq" id="WP_201637600.1">
    <property type="nucleotide sequence ID" value="NZ_JAEQNB010000006.1"/>
</dbReference>
<accession>A0ABS1JED5</accession>
<proteinExistence type="predicted"/>
<evidence type="ECO:0000256" key="1">
    <source>
        <dbReference type="SAM" id="Phobius"/>
    </source>
</evidence>
<reference evidence="2 3" key="1">
    <citation type="submission" date="2021-01" db="EMBL/GenBank/DDBJ databases">
        <title>Tumebacillus sp. strain ITR2 16S ribosomal RNA gene Genome sequencing and assembly.</title>
        <authorList>
            <person name="Kang M."/>
        </authorList>
    </citation>
    <scope>NUCLEOTIDE SEQUENCE [LARGE SCALE GENOMIC DNA]</scope>
    <source>
        <strain evidence="2 3">ITR2</strain>
    </source>
</reference>
<dbReference type="EMBL" id="JAEQNB010000006">
    <property type="protein sequence ID" value="MBL0388645.1"/>
    <property type="molecule type" value="Genomic_DNA"/>
</dbReference>
<keyword evidence="3" id="KW-1185">Reference proteome</keyword>
<protein>
    <submittedName>
        <fullName evidence="2">DUF4309 domain-containing protein</fullName>
    </submittedName>
</protein>
<comment type="caution">
    <text evidence="2">The sequence shown here is derived from an EMBL/GenBank/DDBJ whole genome shotgun (WGS) entry which is preliminary data.</text>
</comment>
<keyword evidence="1" id="KW-1133">Transmembrane helix</keyword>
<dbReference type="Pfam" id="PF14172">
    <property type="entry name" value="DUF4309"/>
    <property type="match status" value="1"/>
</dbReference>
<keyword evidence="1" id="KW-0812">Transmembrane</keyword>
<sequence length="264" mass="30029">MKRLTNHNEPYDEELPIPELSRLREIHLRAEDRHELWQSLESRMNHETKQQPRRTRRRFLWSAATVAAAVIGLVVAYDSLPIFQTHSPTAPTAEQPAKPAPVEQQPLSAQAQQDLVREVMSLAGLGKVRNCPFAADRDLIDSVKQAWGEPDRQDVVGHGLYATYEKRNYAFGFNKGNQIFDVRTYAPEIKQIELQSVTSVLGKPDHINTYSDPTTPEQEIYVYQAGESFELQLVFPKVTEQQPNPLLDHISVYCPKDALNNTAQ</sequence>
<feature type="transmembrane region" description="Helical" evidence="1">
    <location>
        <begin position="59"/>
        <end position="77"/>
    </location>
</feature>
<gene>
    <name evidence="2" type="ORF">JJB07_18730</name>
</gene>